<keyword evidence="3" id="KW-1185">Reference proteome</keyword>
<dbReference type="InParanoid" id="A0A2K1KBG0"/>
<protein>
    <submittedName>
        <fullName evidence="1 2">Uncharacterized protein</fullName>
    </submittedName>
</protein>
<dbReference type="AlphaFoldDB" id="A0A2K1KBG0"/>
<reference evidence="2" key="3">
    <citation type="submission" date="2020-12" db="UniProtKB">
        <authorList>
            <consortium name="EnsemblPlants"/>
        </authorList>
    </citation>
    <scope>IDENTIFICATION</scope>
</reference>
<reference evidence="1 3" key="2">
    <citation type="journal article" date="2018" name="Plant J.">
        <title>The Physcomitrella patens chromosome-scale assembly reveals moss genome structure and evolution.</title>
        <authorList>
            <person name="Lang D."/>
            <person name="Ullrich K.K."/>
            <person name="Murat F."/>
            <person name="Fuchs J."/>
            <person name="Jenkins J."/>
            <person name="Haas F.B."/>
            <person name="Piednoel M."/>
            <person name="Gundlach H."/>
            <person name="Van Bel M."/>
            <person name="Meyberg R."/>
            <person name="Vives C."/>
            <person name="Morata J."/>
            <person name="Symeonidi A."/>
            <person name="Hiss M."/>
            <person name="Muchero W."/>
            <person name="Kamisugi Y."/>
            <person name="Saleh O."/>
            <person name="Blanc G."/>
            <person name="Decker E.L."/>
            <person name="van Gessel N."/>
            <person name="Grimwood J."/>
            <person name="Hayes R.D."/>
            <person name="Graham S.W."/>
            <person name="Gunter L.E."/>
            <person name="McDaniel S.F."/>
            <person name="Hoernstein S.N.W."/>
            <person name="Larsson A."/>
            <person name="Li F.W."/>
            <person name="Perroud P.F."/>
            <person name="Phillips J."/>
            <person name="Ranjan P."/>
            <person name="Rokshar D.S."/>
            <person name="Rothfels C.J."/>
            <person name="Schneider L."/>
            <person name="Shu S."/>
            <person name="Stevenson D.W."/>
            <person name="Thummler F."/>
            <person name="Tillich M."/>
            <person name="Villarreal Aguilar J.C."/>
            <person name="Widiez T."/>
            <person name="Wong G.K."/>
            <person name="Wymore A."/>
            <person name="Zhang Y."/>
            <person name="Zimmer A.D."/>
            <person name="Quatrano R.S."/>
            <person name="Mayer K.F.X."/>
            <person name="Goodstein D."/>
            <person name="Casacuberta J.M."/>
            <person name="Vandepoele K."/>
            <person name="Reski R."/>
            <person name="Cuming A.C."/>
            <person name="Tuskan G.A."/>
            <person name="Maumus F."/>
            <person name="Salse J."/>
            <person name="Schmutz J."/>
            <person name="Rensing S.A."/>
        </authorList>
    </citation>
    <scope>NUCLEOTIDE SEQUENCE [LARGE SCALE GENOMIC DNA]</scope>
    <source>
        <strain evidence="2 3">cv. Gransden 2004</strain>
    </source>
</reference>
<reference evidence="1 3" key="1">
    <citation type="journal article" date="2008" name="Science">
        <title>The Physcomitrella genome reveals evolutionary insights into the conquest of land by plants.</title>
        <authorList>
            <person name="Rensing S."/>
            <person name="Lang D."/>
            <person name="Zimmer A."/>
            <person name="Terry A."/>
            <person name="Salamov A."/>
            <person name="Shapiro H."/>
            <person name="Nishiyama T."/>
            <person name="Perroud P.-F."/>
            <person name="Lindquist E."/>
            <person name="Kamisugi Y."/>
            <person name="Tanahashi T."/>
            <person name="Sakakibara K."/>
            <person name="Fujita T."/>
            <person name="Oishi K."/>
            <person name="Shin-I T."/>
            <person name="Kuroki Y."/>
            <person name="Toyoda A."/>
            <person name="Suzuki Y."/>
            <person name="Hashimoto A."/>
            <person name="Yamaguchi K."/>
            <person name="Sugano A."/>
            <person name="Kohara Y."/>
            <person name="Fujiyama A."/>
            <person name="Anterola A."/>
            <person name="Aoki S."/>
            <person name="Ashton N."/>
            <person name="Barbazuk W.B."/>
            <person name="Barker E."/>
            <person name="Bennetzen J."/>
            <person name="Bezanilla M."/>
            <person name="Blankenship R."/>
            <person name="Cho S.H."/>
            <person name="Dutcher S."/>
            <person name="Estelle M."/>
            <person name="Fawcett J.A."/>
            <person name="Gundlach H."/>
            <person name="Hanada K."/>
            <person name="Heyl A."/>
            <person name="Hicks K.A."/>
            <person name="Hugh J."/>
            <person name="Lohr M."/>
            <person name="Mayer K."/>
            <person name="Melkozernov A."/>
            <person name="Murata T."/>
            <person name="Nelson D."/>
            <person name="Pils B."/>
            <person name="Prigge M."/>
            <person name="Reiss B."/>
            <person name="Renner T."/>
            <person name="Rombauts S."/>
            <person name="Rushton P."/>
            <person name="Sanderfoot A."/>
            <person name="Schween G."/>
            <person name="Shiu S.-H."/>
            <person name="Stueber K."/>
            <person name="Theodoulou F.L."/>
            <person name="Tu H."/>
            <person name="Van de Peer Y."/>
            <person name="Verrier P.J."/>
            <person name="Waters E."/>
            <person name="Wood A."/>
            <person name="Yang L."/>
            <person name="Cove D."/>
            <person name="Cuming A."/>
            <person name="Hasebe M."/>
            <person name="Lucas S."/>
            <person name="Mishler D.B."/>
            <person name="Reski R."/>
            <person name="Grigoriev I."/>
            <person name="Quatrano R.S."/>
            <person name="Boore J.L."/>
        </authorList>
    </citation>
    <scope>NUCLEOTIDE SEQUENCE [LARGE SCALE GENOMIC DNA]</scope>
    <source>
        <strain evidence="2 3">cv. Gransden 2004</strain>
    </source>
</reference>
<evidence type="ECO:0000313" key="2">
    <source>
        <dbReference type="EnsemblPlants" id="PAC:32923575.CDS.1"/>
    </source>
</evidence>
<dbReference type="Proteomes" id="UP000006727">
    <property type="component" value="Chromosome 7"/>
</dbReference>
<sequence length="76" mass="8436">MRTLLARASLVVAQYVSFCLSLLMAFSKRIAGEICCPISKPRYQVVLPRPSHRRFSSISQVNGLGSCDTYVARDLS</sequence>
<organism evidence="1">
    <name type="scientific">Physcomitrium patens</name>
    <name type="common">Spreading-leaved earth moss</name>
    <name type="synonym">Physcomitrella patens</name>
    <dbReference type="NCBI Taxonomy" id="3218"/>
    <lineage>
        <taxon>Eukaryota</taxon>
        <taxon>Viridiplantae</taxon>
        <taxon>Streptophyta</taxon>
        <taxon>Embryophyta</taxon>
        <taxon>Bryophyta</taxon>
        <taxon>Bryophytina</taxon>
        <taxon>Bryopsida</taxon>
        <taxon>Funariidae</taxon>
        <taxon>Funariales</taxon>
        <taxon>Funariaceae</taxon>
        <taxon>Physcomitrium</taxon>
    </lineage>
</organism>
<evidence type="ECO:0000313" key="3">
    <source>
        <dbReference type="Proteomes" id="UP000006727"/>
    </source>
</evidence>
<evidence type="ECO:0000313" key="1">
    <source>
        <dbReference type="EMBL" id="PNR51117.1"/>
    </source>
</evidence>
<dbReference type="EnsemblPlants" id="Pp3c7_12450V3.1">
    <property type="protein sequence ID" value="PAC:32923575.CDS.1"/>
    <property type="gene ID" value="Pp3c7_12450"/>
</dbReference>
<gene>
    <name evidence="1" type="ORF">PHYPA_010303</name>
</gene>
<name>A0A2K1KBG0_PHYPA</name>
<proteinExistence type="predicted"/>
<dbReference type="EMBL" id="ABEU02000007">
    <property type="protein sequence ID" value="PNR51117.1"/>
    <property type="molecule type" value="Genomic_DNA"/>
</dbReference>
<accession>A0A2K1KBG0</accession>
<dbReference type="Gramene" id="Pp3c7_12450V3.1">
    <property type="protein sequence ID" value="PAC:32923575.CDS.1"/>
    <property type="gene ID" value="Pp3c7_12450"/>
</dbReference>